<sequence>MVAKYKNQTLYKPIFHWLEWEIWEYIDSNNLPYCSLYDEGFSRLGCVICPFLCHGIKGDLLRHMQRWPKQYAAFEKAMEKLFDNYLCVVNPRSGAMNYRRETDFDEFLLNWYNGK</sequence>
<accession>A0A6M3LFR6</accession>
<organism evidence="2">
    <name type="scientific">viral metagenome</name>
    <dbReference type="NCBI Taxonomy" id="1070528"/>
    <lineage>
        <taxon>unclassified sequences</taxon>
        <taxon>metagenomes</taxon>
        <taxon>organismal metagenomes</taxon>
    </lineage>
</organism>
<dbReference type="EMBL" id="MT143023">
    <property type="protein sequence ID" value="QJA91905.1"/>
    <property type="molecule type" value="Genomic_DNA"/>
</dbReference>
<name>A0A6M3LFR6_9ZZZZ</name>
<dbReference type="Pfam" id="PF01507">
    <property type="entry name" value="PAPS_reduct"/>
    <property type="match status" value="1"/>
</dbReference>
<reference evidence="2" key="1">
    <citation type="submission" date="2020-03" db="EMBL/GenBank/DDBJ databases">
        <title>The deep terrestrial virosphere.</title>
        <authorList>
            <person name="Holmfeldt K."/>
            <person name="Nilsson E."/>
            <person name="Simone D."/>
            <person name="Lopez-Fernandez M."/>
            <person name="Wu X."/>
            <person name="de Brujin I."/>
            <person name="Lundin D."/>
            <person name="Andersson A."/>
            <person name="Bertilsson S."/>
            <person name="Dopson M."/>
        </authorList>
    </citation>
    <scope>NUCLEOTIDE SEQUENCE</scope>
    <source>
        <strain evidence="2">MM415B03233</strain>
    </source>
</reference>
<dbReference type="Gene3D" id="3.40.50.620">
    <property type="entry name" value="HUPs"/>
    <property type="match status" value="1"/>
</dbReference>
<dbReference type="SUPFAM" id="SSF52402">
    <property type="entry name" value="Adenine nucleotide alpha hydrolases-like"/>
    <property type="match status" value="1"/>
</dbReference>
<dbReference type="PANTHER" id="PTHR43196">
    <property type="entry name" value="SULFATE ADENYLYLTRANSFERASE SUBUNIT 2"/>
    <property type="match status" value="1"/>
</dbReference>
<dbReference type="AlphaFoldDB" id="A0A6M3LFR6"/>
<evidence type="ECO:0000313" key="2">
    <source>
        <dbReference type="EMBL" id="QJA91905.1"/>
    </source>
</evidence>
<proteinExistence type="predicted"/>
<dbReference type="InterPro" id="IPR050128">
    <property type="entry name" value="Sulfate_adenylyltrnsfr_sub2"/>
</dbReference>
<dbReference type="InterPro" id="IPR002500">
    <property type="entry name" value="PAPS_reduct_dom"/>
</dbReference>
<dbReference type="InterPro" id="IPR014729">
    <property type="entry name" value="Rossmann-like_a/b/a_fold"/>
</dbReference>
<dbReference type="PANTHER" id="PTHR43196:SF2">
    <property type="entry name" value="PHOSPHOADENOSINE PHOSPHOSULFATE REDUCTASE"/>
    <property type="match status" value="1"/>
</dbReference>
<gene>
    <name evidence="2" type="ORF">MM415B03233_0004</name>
</gene>
<evidence type="ECO:0000259" key="1">
    <source>
        <dbReference type="Pfam" id="PF01507"/>
    </source>
</evidence>
<feature type="domain" description="Phosphoadenosine phosphosulphate reductase" evidence="1">
    <location>
        <begin position="11"/>
        <end position="50"/>
    </location>
</feature>
<dbReference type="GO" id="GO:0003824">
    <property type="term" value="F:catalytic activity"/>
    <property type="evidence" value="ECO:0007669"/>
    <property type="project" value="InterPro"/>
</dbReference>
<protein>
    <submittedName>
        <fullName evidence="2">Putative phosphoadenosine phosphosulfate</fullName>
    </submittedName>
</protein>